<dbReference type="GO" id="GO:0016787">
    <property type="term" value="F:hydrolase activity"/>
    <property type="evidence" value="ECO:0007669"/>
    <property type="project" value="InterPro"/>
</dbReference>
<accession>A0A146K5W4</accession>
<organism evidence="2">
    <name type="scientific">Trepomonas sp. PC1</name>
    <dbReference type="NCBI Taxonomy" id="1076344"/>
    <lineage>
        <taxon>Eukaryota</taxon>
        <taxon>Metamonada</taxon>
        <taxon>Diplomonadida</taxon>
        <taxon>Hexamitidae</taxon>
        <taxon>Hexamitinae</taxon>
        <taxon>Trepomonas</taxon>
    </lineage>
</organism>
<dbReference type="InterPro" id="IPR004843">
    <property type="entry name" value="Calcineurin-like_PHP"/>
</dbReference>
<dbReference type="AlphaFoldDB" id="A0A146K5W4"/>
<gene>
    <name evidence="2" type="ORF">TPC1_15859</name>
</gene>
<dbReference type="SUPFAM" id="SSF56300">
    <property type="entry name" value="Metallo-dependent phosphatases"/>
    <property type="match status" value="1"/>
</dbReference>
<feature type="domain" description="Calcineurin-like phosphoesterase" evidence="1">
    <location>
        <begin position="280"/>
        <end position="451"/>
    </location>
</feature>
<dbReference type="InterPro" id="IPR051693">
    <property type="entry name" value="UPF0046_metallophosphoest"/>
</dbReference>
<feature type="non-terminal residue" evidence="2">
    <location>
        <position position="1"/>
    </location>
</feature>
<reference evidence="2" key="1">
    <citation type="submission" date="2015-07" db="EMBL/GenBank/DDBJ databases">
        <title>Adaptation to a free-living lifestyle via gene acquisitions in the diplomonad Trepomonas sp. PC1.</title>
        <authorList>
            <person name="Xu F."/>
            <person name="Jerlstrom-Hultqvist J."/>
            <person name="Kolisko M."/>
            <person name="Simpson A.G.B."/>
            <person name="Roger A.J."/>
            <person name="Svard S.G."/>
            <person name="Andersson J.O."/>
        </authorList>
    </citation>
    <scope>NUCLEOTIDE SEQUENCE</scope>
    <source>
        <strain evidence="2">PC1</strain>
    </source>
</reference>
<sequence length="501" mass="57617">IINILQFNQFQIEGLEGILQLSRIQNFNFKDLKENVDLKLKLLYCEQQVINIFFNENLNPTVQYKIVHQTQDKKITYGSIICNGIDIEQFMLENGLGFLSKKAKPIYEYDNAVRQKIGIHGDITQQLQVIDLTKQDKRQELIKFCQTYKQLKMVAQITGAQDFYTFLKIFGGKNVFYVKSNLFDFDLQLFDRSVIKDKYVFVSPVQFHCKNIISSNIYINGVNLGDYLQFNRLQQIQKLKLYPKSQIQNFQLKDTIQVTVIGATKGFHTDPMLNMQLLKGGDLLIHCGDFSEENNLIFDNFFEWLDKLNFSQIILIPGNRDLICDPNCFKFQQIKQYLQEQQADFALKIGQLSKKIHILINQTVEITLKNNIIAVSGFSYSNLSAKSAFSVSQRELNEKVKAIQKCDILVTHVPPHGIFDLQENIPESHLGSIALWNRICEIQPQAVVSGHFDNIGTLEMAGTHFINVPCIEVIQNQQPLNSPVSFSFQIGQNGEHKIELE</sequence>
<evidence type="ECO:0000259" key="1">
    <source>
        <dbReference type="Pfam" id="PF00149"/>
    </source>
</evidence>
<dbReference type="InterPro" id="IPR029052">
    <property type="entry name" value="Metallo-depent_PP-like"/>
</dbReference>
<dbReference type="Gene3D" id="3.60.21.10">
    <property type="match status" value="1"/>
</dbReference>
<evidence type="ECO:0000313" key="2">
    <source>
        <dbReference type="EMBL" id="JAP92263.1"/>
    </source>
</evidence>
<protein>
    <submittedName>
        <fullName evidence="2">Calcineurin-like phosphoesterase</fullName>
    </submittedName>
</protein>
<name>A0A146K5W4_9EUKA</name>
<dbReference type="PANTHER" id="PTHR12905">
    <property type="entry name" value="METALLOPHOSPHOESTERASE"/>
    <property type="match status" value="1"/>
</dbReference>
<dbReference type="EMBL" id="GDID01004343">
    <property type="protein sequence ID" value="JAP92263.1"/>
    <property type="molecule type" value="Transcribed_RNA"/>
</dbReference>
<dbReference type="PANTHER" id="PTHR12905:SF0">
    <property type="entry name" value="CALCINEURIN-LIKE PHOSPHOESTERASE DOMAIN-CONTAINING PROTEIN"/>
    <property type="match status" value="1"/>
</dbReference>
<proteinExistence type="predicted"/>
<dbReference type="Pfam" id="PF00149">
    <property type="entry name" value="Metallophos"/>
    <property type="match status" value="1"/>
</dbReference>